<proteinExistence type="predicted"/>
<evidence type="ECO:0000313" key="1">
    <source>
        <dbReference type="EMBL" id="MBP1934091.1"/>
    </source>
</evidence>
<name>A0ABS4GV09_9BACL</name>
<dbReference type="RefSeq" id="WP_209812096.1">
    <property type="nucleotide sequence ID" value="NZ_JAGGKT010000016.1"/>
</dbReference>
<organism evidence="1 2">
    <name type="scientific">Ammoniphilus resinae</name>
    <dbReference type="NCBI Taxonomy" id="861532"/>
    <lineage>
        <taxon>Bacteria</taxon>
        <taxon>Bacillati</taxon>
        <taxon>Bacillota</taxon>
        <taxon>Bacilli</taxon>
        <taxon>Bacillales</taxon>
        <taxon>Paenibacillaceae</taxon>
        <taxon>Aneurinibacillus group</taxon>
        <taxon>Ammoniphilus</taxon>
    </lineage>
</organism>
<comment type="caution">
    <text evidence="1">The sequence shown here is derived from an EMBL/GenBank/DDBJ whole genome shotgun (WGS) entry which is preliminary data.</text>
</comment>
<keyword evidence="2" id="KW-1185">Reference proteome</keyword>
<evidence type="ECO:0000313" key="2">
    <source>
        <dbReference type="Proteomes" id="UP001519343"/>
    </source>
</evidence>
<dbReference type="EMBL" id="JAGGKT010000016">
    <property type="protein sequence ID" value="MBP1934091.1"/>
    <property type="molecule type" value="Genomic_DNA"/>
</dbReference>
<accession>A0ABS4GV09</accession>
<gene>
    <name evidence="1" type="ORF">J2Z37_004108</name>
</gene>
<sequence length="103" mass="12241">MELQQYLSEVSPKERENITTVMSEISLEKVLHNPVEHHRIKKVIDEIIQIFQDQHQLQHYEAIAMVKMLQDMIFADCYEPMMEALDQSTSDESFIQLFLNCKR</sequence>
<reference evidence="1 2" key="1">
    <citation type="submission" date="2021-03" db="EMBL/GenBank/DDBJ databases">
        <title>Genomic Encyclopedia of Type Strains, Phase IV (KMG-IV): sequencing the most valuable type-strain genomes for metagenomic binning, comparative biology and taxonomic classification.</title>
        <authorList>
            <person name="Goeker M."/>
        </authorList>
    </citation>
    <scope>NUCLEOTIDE SEQUENCE [LARGE SCALE GENOMIC DNA]</scope>
    <source>
        <strain evidence="1 2">DSM 24738</strain>
    </source>
</reference>
<protein>
    <submittedName>
        <fullName evidence="1">Ethanolamine ammonia-lyase large subunit</fullName>
    </submittedName>
</protein>
<dbReference type="Proteomes" id="UP001519343">
    <property type="component" value="Unassembled WGS sequence"/>
</dbReference>